<dbReference type="Pfam" id="PF02458">
    <property type="entry name" value="Transferase"/>
    <property type="match status" value="2"/>
</dbReference>
<keyword evidence="2" id="KW-0808">Transferase</keyword>
<comment type="similarity">
    <text evidence="1">Belongs to the plant acyltransferase family.</text>
</comment>
<evidence type="ECO:0000313" key="4">
    <source>
        <dbReference type="EMBL" id="KAL3839415.1"/>
    </source>
</evidence>
<evidence type="ECO:0000256" key="1">
    <source>
        <dbReference type="ARBA" id="ARBA00009861"/>
    </source>
</evidence>
<reference evidence="4 5" key="1">
    <citation type="submission" date="2024-12" db="EMBL/GenBank/DDBJ databases">
        <title>The unique morphological basis and parallel evolutionary history of personate flowers in Penstemon.</title>
        <authorList>
            <person name="Depatie T.H."/>
            <person name="Wessinger C.A."/>
        </authorList>
    </citation>
    <scope>NUCLEOTIDE SEQUENCE [LARGE SCALE GENOMIC DNA]</scope>
    <source>
        <strain evidence="4">WTNN_2</strain>
        <tissue evidence="4">Leaf</tissue>
    </source>
</reference>
<evidence type="ECO:0000256" key="3">
    <source>
        <dbReference type="ARBA" id="ARBA00023315"/>
    </source>
</evidence>
<name>A0ABD3TRR3_9LAMI</name>
<proteinExistence type="inferred from homology"/>
<dbReference type="EMBL" id="JBJXBP010000003">
    <property type="protein sequence ID" value="KAL3839415.1"/>
    <property type="molecule type" value="Genomic_DNA"/>
</dbReference>
<dbReference type="PANTHER" id="PTHR31623:SF110">
    <property type="entry name" value="VINORINE SYNTHASE-LIKE"/>
    <property type="match status" value="1"/>
</dbReference>
<dbReference type="Proteomes" id="UP001634393">
    <property type="component" value="Unassembled WGS sequence"/>
</dbReference>
<keyword evidence="3" id="KW-0012">Acyltransferase</keyword>
<protein>
    <recommendedName>
        <fullName evidence="6">Vinorine synthase-like</fullName>
    </recommendedName>
</protein>
<sequence length="375" mass="42174">MALPNVKIISKESIKPSSPTSTHFRNVKLSLLDQLAPPIFVPLIFFYEHGQLNISQLLKQSLSNILTIFYPLAGRVNQEQSSIDCNDAGANYIEAQVHARLSEIIQDPEMEQLKQFLPVQPLDQFEKSILSMKVSFFDCGGIAIGVCLSHKIADGTHVISNTGIRREKIITKKFVFDKEKLDNIKHLASSEELKSPTRVETVSAFILHNVMKSEDVTMKTMFAAVHAVNLRQRSIPPLSEHAFGNSWSHALALLSEPEDTSISGCAKKLRAAIRKIDNHLIKQVQNGEYLNRYTKSADLYSSGKIEFFNFSSWCRFPVYDVDFGLGKPIWVCPTTLPFKNLVILISTPCGEGIEAWVNLIEEDMKLFDTIVKSKF</sequence>
<comment type="caution">
    <text evidence="4">The sequence shown here is derived from an EMBL/GenBank/DDBJ whole genome shotgun (WGS) entry which is preliminary data.</text>
</comment>
<dbReference type="AlphaFoldDB" id="A0ABD3TRR3"/>
<evidence type="ECO:0000313" key="5">
    <source>
        <dbReference type="Proteomes" id="UP001634393"/>
    </source>
</evidence>
<dbReference type="Gene3D" id="3.30.559.10">
    <property type="entry name" value="Chloramphenicol acetyltransferase-like domain"/>
    <property type="match status" value="2"/>
</dbReference>
<accession>A0ABD3TRR3</accession>
<dbReference type="InterPro" id="IPR023213">
    <property type="entry name" value="CAT-like_dom_sf"/>
</dbReference>
<dbReference type="GO" id="GO:0016746">
    <property type="term" value="F:acyltransferase activity"/>
    <property type="evidence" value="ECO:0007669"/>
    <property type="project" value="UniProtKB-KW"/>
</dbReference>
<evidence type="ECO:0000256" key="2">
    <source>
        <dbReference type="ARBA" id="ARBA00022679"/>
    </source>
</evidence>
<keyword evidence="5" id="KW-1185">Reference proteome</keyword>
<gene>
    <name evidence="4" type="ORF">ACJIZ3_024006</name>
</gene>
<dbReference type="PANTHER" id="PTHR31623">
    <property type="entry name" value="F21J9.9"/>
    <property type="match status" value="1"/>
</dbReference>
<organism evidence="4 5">
    <name type="scientific">Penstemon smallii</name>
    <dbReference type="NCBI Taxonomy" id="265156"/>
    <lineage>
        <taxon>Eukaryota</taxon>
        <taxon>Viridiplantae</taxon>
        <taxon>Streptophyta</taxon>
        <taxon>Embryophyta</taxon>
        <taxon>Tracheophyta</taxon>
        <taxon>Spermatophyta</taxon>
        <taxon>Magnoliopsida</taxon>
        <taxon>eudicotyledons</taxon>
        <taxon>Gunneridae</taxon>
        <taxon>Pentapetalae</taxon>
        <taxon>asterids</taxon>
        <taxon>lamiids</taxon>
        <taxon>Lamiales</taxon>
        <taxon>Plantaginaceae</taxon>
        <taxon>Cheloneae</taxon>
        <taxon>Penstemon</taxon>
    </lineage>
</organism>
<evidence type="ECO:0008006" key="6">
    <source>
        <dbReference type="Google" id="ProtNLM"/>
    </source>
</evidence>